<reference evidence="4 5" key="1">
    <citation type="submission" date="2016-10" db="EMBL/GenBank/DDBJ databases">
        <authorList>
            <person name="de Groot N.N."/>
        </authorList>
    </citation>
    <scope>NUCLEOTIDE SEQUENCE [LARGE SCALE GENOMIC DNA]</scope>
    <source>
        <strain evidence="4 5">DSM 18684</strain>
    </source>
</reference>
<dbReference type="EMBL" id="FOPP01000001">
    <property type="protein sequence ID" value="SFG66502.1"/>
    <property type="molecule type" value="Genomic_DNA"/>
</dbReference>
<sequence length="868" mass="96316">MRKTLLFLLLLCSKLTFGQLHDDFSDGNLTENPTWQGQVSQFYITADKKLRSSLSVTAQTVSIFSANNLALNAKWEFSVQLNFDPSTTNLTRIYLIADKEDLSSSLNGYFIQIGESGSADSYDLYRQTGNLISKIIDCPTKNRADINYLSTKLRITRDDFGKWELFSAAPNSAIYNLEGSVIDNTFTNTNYFGVYARYTATRSDGFIFDDFKIEELVADLTPPRLLGIKVVDDYELEVTFSEKLAVSSSLVAQNYRLKEQGTNPLSVSATNESNIVRLHFTNAFETGQYSLVVHNLKDLKGNELIENNEISTFFVKPYVALKGDVIINEIFADPSPVVGLPPAEFVEIWNTTPHYIKLAGWKYRDLTTTATFLADTLKPNERIILCSAADTNLFKVYGRVIGLSTWPSLNNDKDKLSLLNAQNILIDEVFYNENLYKDVIKSKGGYSLELIDPRNNCVGTQNWQASIAALGGTPGTENSVYRKQLSITIPKILKATVINGTTISLDFNKSIDSLRGSLVTNYSLNNGTGVPESAKPQWPDFSTVILKWAIPIDKGREHTLSVDQITDCAGNLIDQTSNTLKIFLAKEVLANELMISEILVNPKAGGVDFIEVYNNAAEVKDLATVKLGTIDGNGNPSNIKTISTTPVLIPPKAYWVLTTDPEVISQHYELKNPVNITKMNAMPTYTNEEGTVILLGALGVIDRFDYREDMHFSMLQIAKGVSLERVSFHKSANEKGNFKSASQASGFATPSYRNSQEESSGISNKIWFSSKVFSPDGDGFDDALQINFELIDHDFLANVTIYNDKGVMIKKLARNSNIAKAGSFIWDGSNDGGATSKIGIYLVKFEIFALNGRAYNFEKFCVLALKLN</sequence>
<evidence type="ECO:0000313" key="4">
    <source>
        <dbReference type="EMBL" id="SFG66502.1"/>
    </source>
</evidence>
<dbReference type="OrthoDB" id="9758406at2"/>
<dbReference type="InterPro" id="IPR036415">
    <property type="entry name" value="Lamin_tail_dom_sf"/>
</dbReference>
<dbReference type="SUPFAM" id="SSF74853">
    <property type="entry name" value="Lamin A/C globular tail domain"/>
    <property type="match status" value="1"/>
</dbReference>
<evidence type="ECO:0000313" key="5">
    <source>
        <dbReference type="Proteomes" id="UP000199666"/>
    </source>
</evidence>
<keyword evidence="5" id="KW-1185">Reference proteome</keyword>
<feature type="domain" description="LTD" evidence="3">
    <location>
        <begin position="322"/>
        <end position="432"/>
    </location>
</feature>
<dbReference type="RefSeq" id="WP_090991971.1">
    <property type="nucleotide sequence ID" value="NZ_FOPP01000001.1"/>
</dbReference>
<organism evidence="4 5">
    <name type="scientific">Pedobacter insulae</name>
    <dbReference type="NCBI Taxonomy" id="414048"/>
    <lineage>
        <taxon>Bacteria</taxon>
        <taxon>Pseudomonadati</taxon>
        <taxon>Bacteroidota</taxon>
        <taxon>Sphingobacteriia</taxon>
        <taxon>Sphingobacteriales</taxon>
        <taxon>Sphingobacteriaceae</taxon>
        <taxon>Pedobacter</taxon>
    </lineage>
</organism>
<feature type="signal peptide" evidence="2">
    <location>
        <begin position="1"/>
        <end position="18"/>
    </location>
</feature>
<dbReference type="AlphaFoldDB" id="A0A1I2TNJ7"/>
<proteinExistence type="predicted"/>
<dbReference type="Gene3D" id="2.60.40.1220">
    <property type="match status" value="2"/>
</dbReference>
<dbReference type="Pfam" id="PF00932">
    <property type="entry name" value="LTD"/>
    <property type="match status" value="1"/>
</dbReference>
<dbReference type="InterPro" id="IPR001322">
    <property type="entry name" value="Lamin_tail_dom"/>
</dbReference>
<dbReference type="STRING" id="414048.SAMN04489864_101506"/>
<name>A0A1I2TNJ7_9SPHI</name>
<evidence type="ECO:0000259" key="3">
    <source>
        <dbReference type="Pfam" id="PF00932"/>
    </source>
</evidence>
<dbReference type="InterPro" id="IPR014755">
    <property type="entry name" value="Cu-Rt/internalin_Ig-like"/>
</dbReference>
<protein>
    <submittedName>
        <fullName evidence="4">Lamin Tail Domain</fullName>
    </submittedName>
</protein>
<feature type="chain" id="PRO_5011447134" evidence="2">
    <location>
        <begin position="19"/>
        <end position="868"/>
    </location>
</feature>
<evidence type="ECO:0000256" key="1">
    <source>
        <dbReference type="ARBA" id="ARBA00022729"/>
    </source>
</evidence>
<dbReference type="Proteomes" id="UP000199666">
    <property type="component" value="Unassembled WGS sequence"/>
</dbReference>
<dbReference type="Gene3D" id="2.60.40.4070">
    <property type="match status" value="1"/>
</dbReference>
<accession>A0A1I2TNJ7</accession>
<keyword evidence="1 2" id="KW-0732">Signal</keyword>
<gene>
    <name evidence="4" type="ORF">SAMN04489864_101506</name>
</gene>
<evidence type="ECO:0000256" key="2">
    <source>
        <dbReference type="SAM" id="SignalP"/>
    </source>
</evidence>